<dbReference type="InterPro" id="IPR014757">
    <property type="entry name" value="Tscrpt_reg_IclR_C"/>
</dbReference>
<dbReference type="PROSITE" id="PS51078">
    <property type="entry name" value="ICLR_ED"/>
    <property type="match status" value="1"/>
</dbReference>
<evidence type="ECO:0000259" key="4">
    <source>
        <dbReference type="PROSITE" id="PS51077"/>
    </source>
</evidence>
<name>A0A1I6VRV9_9RHOB</name>
<dbReference type="Gene3D" id="3.30.450.40">
    <property type="match status" value="1"/>
</dbReference>
<dbReference type="InterPro" id="IPR036388">
    <property type="entry name" value="WH-like_DNA-bd_sf"/>
</dbReference>
<evidence type="ECO:0000313" key="7">
    <source>
        <dbReference type="Proteomes" id="UP000199392"/>
    </source>
</evidence>
<accession>A0A1I6VRV9</accession>
<reference evidence="7" key="1">
    <citation type="submission" date="2016-10" db="EMBL/GenBank/DDBJ databases">
        <authorList>
            <person name="Varghese N."/>
            <person name="Submissions S."/>
        </authorList>
    </citation>
    <scope>NUCLEOTIDE SEQUENCE [LARGE SCALE GENOMIC DNA]</scope>
    <source>
        <strain evidence="7">DSM 26894</strain>
    </source>
</reference>
<dbReference type="Pfam" id="PF09339">
    <property type="entry name" value="HTH_IclR"/>
    <property type="match status" value="1"/>
</dbReference>
<dbReference type="InterPro" id="IPR005471">
    <property type="entry name" value="Tscrpt_reg_IclR_N"/>
</dbReference>
<evidence type="ECO:0000256" key="3">
    <source>
        <dbReference type="ARBA" id="ARBA00023163"/>
    </source>
</evidence>
<dbReference type="SUPFAM" id="SSF46785">
    <property type="entry name" value="Winged helix' DNA-binding domain"/>
    <property type="match status" value="1"/>
</dbReference>
<dbReference type="RefSeq" id="WP_092428706.1">
    <property type="nucleotide sequence ID" value="NZ_FNCL01000012.1"/>
</dbReference>
<dbReference type="Pfam" id="PF01614">
    <property type="entry name" value="IclR_C"/>
    <property type="match status" value="1"/>
</dbReference>
<evidence type="ECO:0000259" key="5">
    <source>
        <dbReference type="PROSITE" id="PS51078"/>
    </source>
</evidence>
<gene>
    <name evidence="6" type="ORF">SAMN04488050_112170</name>
</gene>
<dbReference type="Gene3D" id="1.10.10.10">
    <property type="entry name" value="Winged helix-like DNA-binding domain superfamily/Winged helix DNA-binding domain"/>
    <property type="match status" value="1"/>
</dbReference>
<dbReference type="SUPFAM" id="SSF55781">
    <property type="entry name" value="GAF domain-like"/>
    <property type="match status" value="1"/>
</dbReference>
<dbReference type="GO" id="GO:0003700">
    <property type="term" value="F:DNA-binding transcription factor activity"/>
    <property type="evidence" value="ECO:0007669"/>
    <property type="project" value="TreeGrafter"/>
</dbReference>
<dbReference type="InterPro" id="IPR050707">
    <property type="entry name" value="HTH_MetabolicPath_Reg"/>
</dbReference>
<dbReference type="InterPro" id="IPR036390">
    <property type="entry name" value="WH_DNA-bd_sf"/>
</dbReference>
<organism evidence="6 7">
    <name type="scientific">Alloyangia pacifica</name>
    <dbReference type="NCBI Taxonomy" id="311180"/>
    <lineage>
        <taxon>Bacteria</taxon>
        <taxon>Pseudomonadati</taxon>
        <taxon>Pseudomonadota</taxon>
        <taxon>Alphaproteobacteria</taxon>
        <taxon>Rhodobacterales</taxon>
        <taxon>Roseobacteraceae</taxon>
        <taxon>Alloyangia</taxon>
    </lineage>
</organism>
<dbReference type="InterPro" id="IPR029016">
    <property type="entry name" value="GAF-like_dom_sf"/>
</dbReference>
<sequence length="261" mass="28374">MAAEDSKSSSKRQVPAVTRAVAILRFLGRSPDPIGVNPIARELGLIPSTCLHILRVLQDEGLVDFDSATKRYSIGIGILPLARAALQRNSFSALVQPRLSALSQEFGVTGIATQLSEPSQMVVVALSQSSMPFRLQVDLGSRFPALISATGRLFAAYSDMSENRLREKFTRLVWDHPPSFEDWQAQVAEAKEQAYAVDQGVYISGVTVVAVPVFGPDGRMIRSLVAIGISERLKDGEIPRLVRAMQAIRDELEDTQIAVGG</sequence>
<evidence type="ECO:0000256" key="2">
    <source>
        <dbReference type="ARBA" id="ARBA00023125"/>
    </source>
</evidence>
<dbReference type="Proteomes" id="UP000199392">
    <property type="component" value="Unassembled WGS sequence"/>
</dbReference>
<dbReference type="PROSITE" id="PS51077">
    <property type="entry name" value="HTH_ICLR"/>
    <property type="match status" value="1"/>
</dbReference>
<keyword evidence="1" id="KW-0805">Transcription regulation</keyword>
<dbReference type="CDD" id="cd00090">
    <property type="entry name" value="HTH_ARSR"/>
    <property type="match status" value="1"/>
</dbReference>
<dbReference type="STRING" id="311180.SAMN04488050_112170"/>
<dbReference type="AlphaFoldDB" id="A0A1I6VRV9"/>
<protein>
    <submittedName>
        <fullName evidence="6">Transcriptional regulator, IclR family</fullName>
    </submittedName>
</protein>
<dbReference type="EMBL" id="FOZW01000012">
    <property type="protein sequence ID" value="SFT16417.1"/>
    <property type="molecule type" value="Genomic_DNA"/>
</dbReference>
<dbReference type="InterPro" id="IPR011991">
    <property type="entry name" value="ArsR-like_HTH"/>
</dbReference>
<dbReference type="PANTHER" id="PTHR30136:SF24">
    <property type="entry name" value="HTH-TYPE TRANSCRIPTIONAL REPRESSOR ALLR"/>
    <property type="match status" value="1"/>
</dbReference>
<evidence type="ECO:0000313" key="6">
    <source>
        <dbReference type="EMBL" id="SFT16417.1"/>
    </source>
</evidence>
<evidence type="ECO:0000256" key="1">
    <source>
        <dbReference type="ARBA" id="ARBA00023015"/>
    </source>
</evidence>
<dbReference type="GO" id="GO:0003677">
    <property type="term" value="F:DNA binding"/>
    <property type="evidence" value="ECO:0007669"/>
    <property type="project" value="UniProtKB-KW"/>
</dbReference>
<feature type="domain" description="HTH iclR-type" evidence="4">
    <location>
        <begin position="14"/>
        <end position="76"/>
    </location>
</feature>
<keyword evidence="7" id="KW-1185">Reference proteome</keyword>
<proteinExistence type="predicted"/>
<keyword evidence="3" id="KW-0804">Transcription</keyword>
<dbReference type="PANTHER" id="PTHR30136">
    <property type="entry name" value="HELIX-TURN-HELIX TRANSCRIPTIONAL REGULATOR, ICLR FAMILY"/>
    <property type="match status" value="1"/>
</dbReference>
<feature type="domain" description="IclR-ED" evidence="5">
    <location>
        <begin position="77"/>
        <end position="261"/>
    </location>
</feature>
<dbReference type="OrthoDB" id="6057486at2"/>
<dbReference type="SMART" id="SM00346">
    <property type="entry name" value="HTH_ICLR"/>
    <property type="match status" value="1"/>
</dbReference>
<dbReference type="GO" id="GO:0045892">
    <property type="term" value="P:negative regulation of DNA-templated transcription"/>
    <property type="evidence" value="ECO:0007669"/>
    <property type="project" value="TreeGrafter"/>
</dbReference>
<keyword evidence="2" id="KW-0238">DNA-binding</keyword>